<dbReference type="FunCoup" id="Q753Q9">
    <property type="interactions" value="1542"/>
</dbReference>
<evidence type="ECO:0000256" key="1">
    <source>
        <dbReference type="ARBA" id="ARBA00001971"/>
    </source>
</evidence>
<keyword evidence="3 4" id="KW-0408">Iron</keyword>
<dbReference type="AlphaFoldDB" id="Q753Q9"/>
<dbReference type="InterPro" id="IPR001128">
    <property type="entry name" value="Cyt_P450"/>
</dbReference>
<dbReference type="PROSITE" id="PS00086">
    <property type="entry name" value="CYTOCHROME_P450"/>
    <property type="match status" value="1"/>
</dbReference>
<evidence type="ECO:0000313" key="5">
    <source>
        <dbReference type="EMBL" id="AAS53771.1"/>
    </source>
</evidence>
<proteinExistence type="inferred from homology"/>
<dbReference type="RefSeq" id="NP_985947.1">
    <property type="nucleotide sequence ID" value="NM_211302.1"/>
</dbReference>
<dbReference type="InParanoid" id="Q753Q9"/>
<protein>
    <submittedName>
        <fullName evidence="5">AFR400Cp</fullName>
    </submittedName>
</protein>
<reference evidence="6" key="2">
    <citation type="journal article" date="2013" name="G3 (Bethesda)">
        <title>Genomes of Ashbya fungi isolated from insects reveal four mating-type loci, numerous translocations, lack of transposons, and distinct gene duplications.</title>
        <authorList>
            <person name="Dietrich F.S."/>
            <person name="Voegeli S."/>
            <person name="Kuo S."/>
            <person name="Philippsen P."/>
        </authorList>
    </citation>
    <scope>GENOME REANNOTATION</scope>
    <source>
        <strain evidence="6">ATCC 10895 / CBS 109.51 / FGSC 9923 / NRRL Y-1056</strain>
    </source>
</reference>
<dbReference type="EMBL" id="AE016819">
    <property type="protein sequence ID" value="AAS53771.1"/>
    <property type="molecule type" value="Genomic_DNA"/>
</dbReference>
<sequence>MTANIVLVLLGGLVLNYIRSIVLPPWGFPRNIPTIPFYVTFLTTLFDIDQKELFELYIRKPMEKYGAVKIYFGNRWNILVSKPEFLAQMFKDEDTFAKSGNHIKIPYSILALYTGDNVISSHGLAWKKFRGALTQGLQFFDPSPLSANAEKFIGFIERDMKKNNGEVLMPALIQRLALANIAQIALGFDIGTLDPERPSKLQQQLEEVKKHIFHPLYMNFSFLDRLPIPSRIRARQQVERFRSDLLQEVRRNLIINYKYEQTSYAASDLIRVYEHGEITEKQLTDNIVILMVAGHENPQLLLTTCLYMLAKYPEWQARLRQQAVTLQDDLLNDSVEFNQFLFETVRVLPPLGQIINRKTSHKCKLGPEIVLPKDTYVGYQVYGTGTSTQVWGPDAAEFKPERWGSTNATVHETWRRSKNTGAMGAFHGGRRACLGEKMGLMETRVALAHMLRKLEWTLSPNWKDRVTPAGPLCPFMLKLQFTRIQEPLAAELTA</sequence>
<dbReference type="InterPro" id="IPR017972">
    <property type="entry name" value="Cyt_P450_CS"/>
</dbReference>
<dbReference type="GO" id="GO:0004497">
    <property type="term" value="F:monooxygenase activity"/>
    <property type="evidence" value="ECO:0007669"/>
    <property type="project" value="UniProtKB-KW"/>
</dbReference>
<dbReference type="OMA" id="FFGSRWN"/>
<evidence type="ECO:0000313" key="6">
    <source>
        <dbReference type="Proteomes" id="UP000000591"/>
    </source>
</evidence>
<evidence type="ECO:0000256" key="3">
    <source>
        <dbReference type="ARBA" id="ARBA00023004"/>
    </source>
</evidence>
<dbReference type="SUPFAM" id="SSF48264">
    <property type="entry name" value="Cytochrome P450"/>
    <property type="match status" value="1"/>
</dbReference>
<evidence type="ECO:0000256" key="4">
    <source>
        <dbReference type="RuleBase" id="RU000461"/>
    </source>
</evidence>
<dbReference type="eggNOG" id="KOG0157">
    <property type="taxonomic scope" value="Eukaryota"/>
</dbReference>
<dbReference type="GO" id="GO:0005506">
    <property type="term" value="F:iron ion binding"/>
    <property type="evidence" value="ECO:0007669"/>
    <property type="project" value="InterPro"/>
</dbReference>
<dbReference type="PANTHER" id="PTHR24305">
    <property type="entry name" value="CYTOCHROME P450"/>
    <property type="match status" value="1"/>
</dbReference>
<organism evidence="5 6">
    <name type="scientific">Eremothecium gossypii (strain ATCC 10895 / CBS 109.51 / FGSC 9923 / NRRL Y-1056)</name>
    <name type="common">Yeast</name>
    <name type="synonym">Ashbya gossypii</name>
    <dbReference type="NCBI Taxonomy" id="284811"/>
    <lineage>
        <taxon>Eukaryota</taxon>
        <taxon>Fungi</taxon>
        <taxon>Dikarya</taxon>
        <taxon>Ascomycota</taxon>
        <taxon>Saccharomycotina</taxon>
        <taxon>Saccharomycetes</taxon>
        <taxon>Saccharomycetales</taxon>
        <taxon>Saccharomycetaceae</taxon>
        <taxon>Eremothecium</taxon>
    </lineage>
</organism>
<dbReference type="CDD" id="cd11070">
    <property type="entry name" value="CYP56-like"/>
    <property type="match status" value="1"/>
</dbReference>
<evidence type="ECO:0000256" key="2">
    <source>
        <dbReference type="ARBA" id="ARBA00022723"/>
    </source>
</evidence>
<name>Q753Q9_EREGS</name>
<dbReference type="OrthoDB" id="1470350at2759"/>
<dbReference type="GeneID" id="4622219"/>
<dbReference type="Proteomes" id="UP000000591">
    <property type="component" value="Chromosome VI"/>
</dbReference>
<keyword evidence="6" id="KW-1185">Reference proteome</keyword>
<gene>
    <name evidence="5" type="ORF">AGOS_AFR400C</name>
</gene>
<dbReference type="Pfam" id="PF00067">
    <property type="entry name" value="p450"/>
    <property type="match status" value="1"/>
</dbReference>
<dbReference type="FunFam" id="1.10.630.10:FF:000106">
    <property type="entry name" value="Cytochrome P450-DIT2"/>
    <property type="match status" value="1"/>
</dbReference>
<dbReference type="InterPro" id="IPR050121">
    <property type="entry name" value="Cytochrome_P450_monoxygenase"/>
</dbReference>
<dbReference type="KEGG" id="ago:AGOS_AFR400C"/>
<keyword evidence="4" id="KW-0349">Heme</keyword>
<reference evidence="5 6" key="1">
    <citation type="journal article" date="2004" name="Science">
        <title>The Ashbya gossypii genome as a tool for mapping the ancient Saccharomyces cerevisiae genome.</title>
        <authorList>
            <person name="Dietrich F.S."/>
            <person name="Voegeli S."/>
            <person name="Brachat S."/>
            <person name="Lerch A."/>
            <person name="Gates K."/>
            <person name="Steiner S."/>
            <person name="Mohr C."/>
            <person name="Pohlmann R."/>
            <person name="Luedi P."/>
            <person name="Choi S."/>
            <person name="Wing R.A."/>
            <person name="Flavier A."/>
            <person name="Gaffney T.D."/>
            <person name="Philippsen P."/>
        </authorList>
    </citation>
    <scope>NUCLEOTIDE SEQUENCE [LARGE SCALE GENOMIC DNA]</scope>
    <source>
        <strain evidence="6">ATCC 10895 / CBS 109.51 / FGSC 9923 / NRRL Y-1056</strain>
    </source>
</reference>
<keyword evidence="4" id="KW-0503">Monooxygenase</keyword>
<dbReference type="InterPro" id="IPR036396">
    <property type="entry name" value="Cyt_P450_sf"/>
</dbReference>
<dbReference type="HOGENOM" id="CLU_031576_0_0_1"/>
<accession>Q753Q9</accession>
<comment type="similarity">
    <text evidence="4">Belongs to the cytochrome P450 family.</text>
</comment>
<dbReference type="PANTHER" id="PTHR24305:SF223">
    <property type="entry name" value="CYTOCHROME P450-DIT2"/>
    <property type="match status" value="1"/>
</dbReference>
<dbReference type="Gene3D" id="1.10.630.10">
    <property type="entry name" value="Cytochrome P450"/>
    <property type="match status" value="1"/>
</dbReference>
<dbReference type="GO" id="GO:0016705">
    <property type="term" value="F:oxidoreductase activity, acting on paired donors, with incorporation or reduction of molecular oxygen"/>
    <property type="evidence" value="ECO:0007669"/>
    <property type="project" value="InterPro"/>
</dbReference>
<keyword evidence="4" id="KW-0560">Oxidoreductase</keyword>
<comment type="cofactor">
    <cofactor evidence="1">
        <name>heme</name>
        <dbReference type="ChEBI" id="CHEBI:30413"/>
    </cofactor>
</comment>
<dbReference type="GO" id="GO:0020037">
    <property type="term" value="F:heme binding"/>
    <property type="evidence" value="ECO:0007669"/>
    <property type="project" value="InterPro"/>
</dbReference>
<keyword evidence="2 4" id="KW-0479">Metal-binding</keyword>
<dbReference type="STRING" id="284811.Q753Q9"/>